<evidence type="ECO:0000259" key="1">
    <source>
        <dbReference type="Pfam" id="PF13145"/>
    </source>
</evidence>
<sequence>MREPLVQFMALGAVIFAVHAAVTPSVSKERLIEVTPEVRQSIVDAFKGTHEGRAPGADELAKLVDVWLLNEITFREALAQGLDKGDEMIRDRITHKMRLLIFNGVEVSEPSQAELAAWYEKRRANYDIPDLVSFIDVPFTGPDAEAQSRAVLEQIRAGTEPEEVQLRALIFGQRPRQTLEPSFGKDFVDQLVEAPAGEWQVLPSASGWHVVRRDTFTPGRRVELDEVGSQVAQAWKDERRRVLAIAATRDLGKAYVIRRSEP</sequence>
<dbReference type="InterPro" id="IPR000297">
    <property type="entry name" value="PPIase_PpiC"/>
</dbReference>
<dbReference type="Proteomes" id="UP000596427">
    <property type="component" value="Chromosome"/>
</dbReference>
<dbReference type="EMBL" id="CP063362">
    <property type="protein sequence ID" value="QRG08059.1"/>
    <property type="molecule type" value="Genomic_DNA"/>
</dbReference>
<proteinExistence type="predicted"/>
<feature type="domain" description="PpiC" evidence="1">
    <location>
        <begin position="110"/>
        <end position="227"/>
    </location>
</feature>
<accession>A0A974PRI5</accession>
<gene>
    <name evidence="2" type="ORF">EZH22_06870</name>
</gene>
<evidence type="ECO:0000313" key="3">
    <source>
        <dbReference type="Proteomes" id="UP000596427"/>
    </source>
</evidence>
<keyword evidence="3" id="KW-1185">Reference proteome</keyword>
<dbReference type="RefSeq" id="WP_203194971.1">
    <property type="nucleotide sequence ID" value="NZ_CP063362.1"/>
</dbReference>
<organism evidence="2 3">
    <name type="scientific">Xanthobacter dioxanivorans</name>
    <dbReference type="NCBI Taxonomy" id="2528964"/>
    <lineage>
        <taxon>Bacteria</taxon>
        <taxon>Pseudomonadati</taxon>
        <taxon>Pseudomonadota</taxon>
        <taxon>Alphaproteobacteria</taxon>
        <taxon>Hyphomicrobiales</taxon>
        <taxon>Xanthobacteraceae</taxon>
        <taxon>Xanthobacter</taxon>
    </lineage>
</organism>
<name>A0A974PRI5_9HYPH</name>
<reference evidence="2 3" key="1">
    <citation type="submission" date="2020-10" db="EMBL/GenBank/DDBJ databases">
        <title>Degradation of 1,4-Dioxane by Xanthobacter sp. YN2, via a Novel Group-2 Soluble Di-Iron Monooxygenase.</title>
        <authorList>
            <person name="Ma F."/>
            <person name="Wang Y."/>
            <person name="Yang J."/>
            <person name="Guo H."/>
            <person name="Su D."/>
            <person name="Yu L."/>
        </authorList>
    </citation>
    <scope>NUCLEOTIDE SEQUENCE [LARGE SCALE GENOMIC DNA]</scope>
    <source>
        <strain evidence="2 3">YN2</strain>
    </source>
</reference>
<dbReference type="AlphaFoldDB" id="A0A974PRI5"/>
<evidence type="ECO:0000313" key="2">
    <source>
        <dbReference type="EMBL" id="QRG08059.1"/>
    </source>
</evidence>
<keyword evidence="2" id="KW-0413">Isomerase</keyword>
<dbReference type="KEGG" id="xdi:EZH22_06870"/>
<protein>
    <submittedName>
        <fullName evidence="2">Peptidyl-prolyl cis-trans isomerase</fullName>
    </submittedName>
</protein>
<dbReference type="Pfam" id="PF13145">
    <property type="entry name" value="Rotamase_2"/>
    <property type="match status" value="1"/>
</dbReference>
<dbReference type="GO" id="GO:0003755">
    <property type="term" value="F:peptidyl-prolyl cis-trans isomerase activity"/>
    <property type="evidence" value="ECO:0007669"/>
    <property type="project" value="InterPro"/>
</dbReference>